<proteinExistence type="predicted"/>
<sequence>MANGSLPYSCCHSESSLPDNILSPANPEAVNLAPLSIASIPNSDFPWRPESYAILFYSSPVFCPRHTSRQNPFTILKANPLV</sequence>
<accession>A0A448WPM1</accession>
<reference evidence="1" key="1">
    <citation type="submission" date="2018-11" db="EMBL/GenBank/DDBJ databases">
        <authorList>
            <consortium name="Pathogen Informatics"/>
        </authorList>
    </citation>
    <scope>NUCLEOTIDE SEQUENCE</scope>
</reference>
<evidence type="ECO:0000313" key="2">
    <source>
        <dbReference type="Proteomes" id="UP000784294"/>
    </source>
</evidence>
<dbReference type="EMBL" id="CAAALY010030606">
    <property type="protein sequence ID" value="VEL16988.1"/>
    <property type="molecule type" value="Genomic_DNA"/>
</dbReference>
<evidence type="ECO:0000313" key="1">
    <source>
        <dbReference type="EMBL" id="VEL16988.1"/>
    </source>
</evidence>
<gene>
    <name evidence="1" type="ORF">PXEA_LOCUS10428</name>
</gene>
<keyword evidence="2" id="KW-1185">Reference proteome</keyword>
<dbReference type="AlphaFoldDB" id="A0A448WPM1"/>
<comment type="caution">
    <text evidence="1">The sequence shown here is derived from an EMBL/GenBank/DDBJ whole genome shotgun (WGS) entry which is preliminary data.</text>
</comment>
<protein>
    <submittedName>
        <fullName evidence="1">Uncharacterized protein</fullName>
    </submittedName>
</protein>
<name>A0A448WPM1_9PLAT</name>
<dbReference type="Proteomes" id="UP000784294">
    <property type="component" value="Unassembled WGS sequence"/>
</dbReference>
<organism evidence="1 2">
    <name type="scientific">Protopolystoma xenopodis</name>
    <dbReference type="NCBI Taxonomy" id="117903"/>
    <lineage>
        <taxon>Eukaryota</taxon>
        <taxon>Metazoa</taxon>
        <taxon>Spiralia</taxon>
        <taxon>Lophotrochozoa</taxon>
        <taxon>Platyhelminthes</taxon>
        <taxon>Monogenea</taxon>
        <taxon>Polyopisthocotylea</taxon>
        <taxon>Polystomatidea</taxon>
        <taxon>Polystomatidae</taxon>
        <taxon>Protopolystoma</taxon>
    </lineage>
</organism>